<keyword evidence="4" id="KW-0223">Dioxygenase</keyword>
<organism evidence="8">
    <name type="scientific">Aplanochytrium stocchinoi</name>
    <dbReference type="NCBI Taxonomy" id="215587"/>
    <lineage>
        <taxon>Eukaryota</taxon>
        <taxon>Sar</taxon>
        <taxon>Stramenopiles</taxon>
        <taxon>Bigyra</taxon>
        <taxon>Labyrinthulomycetes</taxon>
        <taxon>Thraustochytrida</taxon>
        <taxon>Thraustochytriidae</taxon>
        <taxon>Aplanochytrium</taxon>
    </lineage>
</organism>
<dbReference type="SUPFAM" id="SSF51197">
    <property type="entry name" value="Clavaminate synthase-like"/>
    <property type="match status" value="1"/>
</dbReference>
<dbReference type="InterPro" id="IPR005123">
    <property type="entry name" value="Oxoglu/Fe-dep_dioxygenase_dom"/>
</dbReference>
<dbReference type="GO" id="GO:0031543">
    <property type="term" value="F:peptidyl-proline dioxygenase activity"/>
    <property type="evidence" value="ECO:0007669"/>
    <property type="project" value="TreeGrafter"/>
</dbReference>
<evidence type="ECO:0000256" key="3">
    <source>
        <dbReference type="ARBA" id="ARBA00022896"/>
    </source>
</evidence>
<dbReference type="Gene3D" id="2.60.120.620">
    <property type="entry name" value="q2cbj1_9rhob like domain"/>
    <property type="match status" value="1"/>
</dbReference>
<keyword evidence="2" id="KW-0479">Metal-binding</keyword>
<accession>A0A7S3LII3</accession>
<keyword evidence="3" id="KW-0847">Vitamin C</keyword>
<dbReference type="GO" id="GO:0008198">
    <property type="term" value="F:ferrous iron binding"/>
    <property type="evidence" value="ECO:0007669"/>
    <property type="project" value="TreeGrafter"/>
</dbReference>
<evidence type="ECO:0000259" key="7">
    <source>
        <dbReference type="PROSITE" id="PS51471"/>
    </source>
</evidence>
<dbReference type="PANTHER" id="PTHR12907:SF26">
    <property type="entry name" value="HIF PROLYL HYDROXYLASE, ISOFORM C"/>
    <property type="match status" value="1"/>
</dbReference>
<feature type="domain" description="Fe2OG dioxygenase" evidence="7">
    <location>
        <begin position="120"/>
        <end position="218"/>
    </location>
</feature>
<dbReference type="EMBL" id="HBIN01002148">
    <property type="protein sequence ID" value="CAE0431034.1"/>
    <property type="molecule type" value="Transcribed_RNA"/>
</dbReference>
<dbReference type="InterPro" id="IPR006620">
    <property type="entry name" value="Pro_4_hyd_alph"/>
</dbReference>
<dbReference type="PROSITE" id="PS51471">
    <property type="entry name" value="FE2OG_OXY"/>
    <property type="match status" value="1"/>
</dbReference>
<dbReference type="GO" id="GO:0031418">
    <property type="term" value="F:L-ascorbic acid binding"/>
    <property type="evidence" value="ECO:0007669"/>
    <property type="project" value="UniProtKB-KW"/>
</dbReference>
<dbReference type="AlphaFoldDB" id="A0A7S3LII3"/>
<protein>
    <recommendedName>
        <fullName evidence="7">Fe2OG dioxygenase domain-containing protein</fullName>
    </recommendedName>
</protein>
<reference evidence="8" key="1">
    <citation type="submission" date="2021-01" db="EMBL/GenBank/DDBJ databases">
        <authorList>
            <person name="Corre E."/>
            <person name="Pelletier E."/>
            <person name="Niang G."/>
            <person name="Scheremetjew M."/>
            <person name="Finn R."/>
            <person name="Kale V."/>
            <person name="Holt S."/>
            <person name="Cochrane G."/>
            <person name="Meng A."/>
            <person name="Brown T."/>
            <person name="Cohen L."/>
        </authorList>
    </citation>
    <scope>NUCLEOTIDE SEQUENCE</scope>
    <source>
        <strain evidence="8">GSBS06</strain>
    </source>
</reference>
<proteinExistence type="predicted"/>
<dbReference type="PANTHER" id="PTHR12907">
    <property type="entry name" value="EGL NINE HOMOLOG-RELATED"/>
    <property type="match status" value="1"/>
</dbReference>
<sequence>MFSFVGEKQLEKLRTTVENFNKAGYCVLDEFFETSIVQKLHSEITQLQAANLMKPNQVQFLVEGKTLLVTKPGIFEADLFDKTLRSFEPLETFRDVYGKYGEEFVTALQANGYSKSLVAGENGRVVKLQYNDGNGGCFPLHYDNPGRPNKRVVTCAIYLNPDWKEGDGGELELVPFLASPVIIPPKMNRLVIFRSDSILHRVLPTNAKRYCFTIWIDGKNVNSDSDTQLRIRKDELQDVSALSSNFRNSAVQRLLARAVYRENFEISLRECMKETPGFKILLAQHLGHLESVKKNKALYQLVETLRQYKESERCNSG</sequence>
<dbReference type="GO" id="GO:0071456">
    <property type="term" value="P:cellular response to hypoxia"/>
    <property type="evidence" value="ECO:0007669"/>
    <property type="project" value="TreeGrafter"/>
</dbReference>
<keyword evidence="6" id="KW-0408">Iron</keyword>
<dbReference type="InterPro" id="IPR044862">
    <property type="entry name" value="Pro_4_hyd_alph_FE2OG_OXY"/>
</dbReference>
<evidence type="ECO:0000256" key="1">
    <source>
        <dbReference type="ARBA" id="ARBA00001961"/>
    </source>
</evidence>
<dbReference type="Pfam" id="PF13640">
    <property type="entry name" value="2OG-FeII_Oxy_3"/>
    <property type="match status" value="1"/>
</dbReference>
<dbReference type="InterPro" id="IPR051559">
    <property type="entry name" value="HIF_prolyl_hydroxylases"/>
</dbReference>
<evidence type="ECO:0000256" key="4">
    <source>
        <dbReference type="ARBA" id="ARBA00022964"/>
    </source>
</evidence>
<name>A0A7S3LII3_9STRA</name>
<evidence type="ECO:0000256" key="2">
    <source>
        <dbReference type="ARBA" id="ARBA00022723"/>
    </source>
</evidence>
<comment type="cofactor">
    <cofactor evidence="1">
        <name>L-ascorbate</name>
        <dbReference type="ChEBI" id="CHEBI:38290"/>
    </cofactor>
</comment>
<evidence type="ECO:0000313" key="8">
    <source>
        <dbReference type="EMBL" id="CAE0431034.1"/>
    </source>
</evidence>
<gene>
    <name evidence="8" type="ORF">ASTO00021_LOCUS1386</name>
</gene>
<evidence type="ECO:0000256" key="6">
    <source>
        <dbReference type="ARBA" id="ARBA00023004"/>
    </source>
</evidence>
<keyword evidence="5" id="KW-0560">Oxidoreductase</keyword>
<evidence type="ECO:0000256" key="5">
    <source>
        <dbReference type="ARBA" id="ARBA00023002"/>
    </source>
</evidence>
<dbReference type="SMART" id="SM00702">
    <property type="entry name" value="P4Hc"/>
    <property type="match status" value="1"/>
</dbReference>